<accession>A0ACA9KXP9</accession>
<comment type="caution">
    <text evidence="1">The sequence shown here is derived from an EMBL/GenBank/DDBJ whole genome shotgun (WGS) entry which is preliminary data.</text>
</comment>
<evidence type="ECO:0000313" key="1">
    <source>
        <dbReference type="EMBL" id="CAG8499627.1"/>
    </source>
</evidence>
<sequence length="88" mass="10272">EDWWDMDGEGSESSNVCLKDGINEIYNFYFDNIEEVAPEIDIRELEEKDQDQLYELLTPPGSTCVLDLSLTRVHLYHCTSFQKAAFKY</sequence>
<keyword evidence="2" id="KW-1185">Reference proteome</keyword>
<reference evidence="1" key="1">
    <citation type="submission" date="2021-06" db="EMBL/GenBank/DDBJ databases">
        <authorList>
            <person name="Kallberg Y."/>
            <person name="Tangrot J."/>
            <person name="Rosling A."/>
        </authorList>
    </citation>
    <scope>NUCLEOTIDE SEQUENCE</scope>
    <source>
        <strain evidence="1">MA461A</strain>
    </source>
</reference>
<name>A0ACA9KXP9_9GLOM</name>
<gene>
    <name evidence="1" type="ORF">RPERSI_LOCUS1758</name>
</gene>
<organism evidence="1 2">
    <name type="scientific">Racocetra persica</name>
    <dbReference type="NCBI Taxonomy" id="160502"/>
    <lineage>
        <taxon>Eukaryota</taxon>
        <taxon>Fungi</taxon>
        <taxon>Fungi incertae sedis</taxon>
        <taxon>Mucoromycota</taxon>
        <taxon>Glomeromycotina</taxon>
        <taxon>Glomeromycetes</taxon>
        <taxon>Diversisporales</taxon>
        <taxon>Gigasporaceae</taxon>
        <taxon>Racocetra</taxon>
    </lineage>
</organism>
<evidence type="ECO:0000313" key="2">
    <source>
        <dbReference type="Proteomes" id="UP000789920"/>
    </source>
</evidence>
<proteinExistence type="predicted"/>
<protein>
    <submittedName>
        <fullName evidence="1">3367_t:CDS:1</fullName>
    </submittedName>
</protein>
<dbReference type="EMBL" id="CAJVQC010001739">
    <property type="protein sequence ID" value="CAG8499627.1"/>
    <property type="molecule type" value="Genomic_DNA"/>
</dbReference>
<dbReference type="Proteomes" id="UP000789920">
    <property type="component" value="Unassembled WGS sequence"/>
</dbReference>
<feature type="non-terminal residue" evidence="1">
    <location>
        <position position="1"/>
    </location>
</feature>